<evidence type="ECO:0000259" key="2">
    <source>
        <dbReference type="Pfam" id="PF14534"/>
    </source>
</evidence>
<proteinExistence type="predicted"/>
<dbReference type="EMBL" id="MDED01000009">
    <property type="protein sequence ID" value="PPU77271.1"/>
    <property type="molecule type" value="Genomic_DNA"/>
</dbReference>
<dbReference type="AlphaFoldDB" id="A0A2S7DU14"/>
<dbReference type="Proteomes" id="UP000239561">
    <property type="component" value="Unassembled WGS sequence"/>
</dbReference>
<feature type="signal peptide" evidence="1">
    <location>
        <begin position="1"/>
        <end position="25"/>
    </location>
</feature>
<reference evidence="3 4" key="1">
    <citation type="submission" date="2016-08" db="EMBL/GenBank/DDBJ databases">
        <authorList>
            <person name="Seilhamer J.J."/>
        </authorList>
    </citation>
    <scope>NUCLEOTIDE SEQUENCE [LARGE SCALE GENOMIC DNA]</scope>
    <source>
        <strain evidence="3 4">CFBP2542</strain>
    </source>
</reference>
<dbReference type="RefSeq" id="WP_104602890.1">
    <property type="nucleotide sequence ID" value="NZ_CP082217.1"/>
</dbReference>
<feature type="domain" description="DUF4440" evidence="2">
    <location>
        <begin position="40"/>
        <end position="153"/>
    </location>
</feature>
<dbReference type="InterPro" id="IPR032710">
    <property type="entry name" value="NTF2-like_dom_sf"/>
</dbReference>
<protein>
    <submittedName>
        <fullName evidence="3">DUF4440 domain-containing protein</fullName>
    </submittedName>
</protein>
<evidence type="ECO:0000313" key="3">
    <source>
        <dbReference type="EMBL" id="PPU77271.1"/>
    </source>
</evidence>
<name>A0A2S7DU14_9XANT</name>
<organism evidence="3 4">
    <name type="scientific">Xanthomonas cucurbitae</name>
    <dbReference type="NCBI Taxonomy" id="56453"/>
    <lineage>
        <taxon>Bacteria</taxon>
        <taxon>Pseudomonadati</taxon>
        <taxon>Pseudomonadota</taxon>
        <taxon>Gammaproteobacteria</taxon>
        <taxon>Lysobacterales</taxon>
        <taxon>Lysobacteraceae</taxon>
        <taxon>Xanthomonas</taxon>
    </lineage>
</organism>
<comment type="caution">
    <text evidence="3">The sequence shown here is derived from an EMBL/GenBank/DDBJ whole genome shotgun (WGS) entry which is preliminary data.</text>
</comment>
<dbReference type="SUPFAM" id="SSF54427">
    <property type="entry name" value="NTF2-like"/>
    <property type="match status" value="1"/>
</dbReference>
<keyword evidence="1" id="KW-0732">Signal</keyword>
<evidence type="ECO:0000256" key="1">
    <source>
        <dbReference type="SAM" id="SignalP"/>
    </source>
</evidence>
<accession>A0A2S7DU14</accession>
<dbReference type="Pfam" id="PF14534">
    <property type="entry name" value="DUF4440"/>
    <property type="match status" value="1"/>
</dbReference>
<sequence>MNSKPQKIRSLLLAALSLFCLQASAEELAGNTGADLRSTIAALDRKVFDSFNRCADPAQLQKHAGYFDPAVEFYHDTGGVTWNRNAMLANTREHACGHYTRELIPETLKVYPVRDFGAISQGQHRFCDTATGKCEGLADFVMVWHVHDGQWTITRVLSYAHRSASND</sequence>
<feature type="chain" id="PRO_5015627386" evidence="1">
    <location>
        <begin position="26"/>
        <end position="167"/>
    </location>
</feature>
<evidence type="ECO:0000313" key="4">
    <source>
        <dbReference type="Proteomes" id="UP000239561"/>
    </source>
</evidence>
<gene>
    <name evidence="3" type="ORF">XcuCFBP2542_07025</name>
</gene>
<dbReference type="Gene3D" id="3.10.450.50">
    <property type="match status" value="1"/>
</dbReference>
<dbReference type="InterPro" id="IPR027843">
    <property type="entry name" value="DUF4440"/>
</dbReference>